<dbReference type="Gene3D" id="2.30.30.40">
    <property type="entry name" value="SH3 Domains"/>
    <property type="match status" value="1"/>
</dbReference>
<feature type="domain" description="Glycine zipper" evidence="3">
    <location>
        <begin position="29"/>
        <end position="77"/>
    </location>
</feature>
<feature type="domain" description="SH3b" evidence="2">
    <location>
        <begin position="149"/>
        <end position="197"/>
    </location>
</feature>
<keyword evidence="1" id="KW-0732">Signal</keyword>
<dbReference type="EMBL" id="OCNJ01000004">
    <property type="protein sequence ID" value="SOD95501.1"/>
    <property type="molecule type" value="Genomic_DNA"/>
</dbReference>
<dbReference type="AlphaFoldDB" id="A0A286GIZ1"/>
<protein>
    <submittedName>
        <fullName evidence="4">Surface antigen</fullName>
    </submittedName>
</protein>
<evidence type="ECO:0000313" key="4">
    <source>
        <dbReference type="EMBL" id="SOD95501.1"/>
    </source>
</evidence>
<dbReference type="InterPro" id="IPR003646">
    <property type="entry name" value="SH3-like_bac-type"/>
</dbReference>
<dbReference type="Pfam" id="PF13488">
    <property type="entry name" value="Gly-zipper_Omp"/>
    <property type="match status" value="1"/>
</dbReference>
<dbReference type="InterPro" id="IPR039567">
    <property type="entry name" value="Gly-zipper"/>
</dbReference>
<accession>A0A286GIZ1</accession>
<evidence type="ECO:0000259" key="3">
    <source>
        <dbReference type="Pfam" id="PF13488"/>
    </source>
</evidence>
<sequence>MSFRKSLVATTAIVAVLATSACQTTNRDIGRVVGAVAGVAIGSAFGQGAGKIAAIALGGVIGGVIGDMIGSMLDEQEQAQVSRQAGQALGSARDGETITWSNPDSGAAARITPVSTGTAERRVAIVRDRAVQAPASLEVLGETWITDKSANLRAAPTTEAAVVGGLKAGERFQAIGRVAGSDWIMVGRNNRTIGYVYEPLVRKAPSVQTASTDLDQLAVTDQRVGLTQSRDLDTMLADARTSAAAGSADSTNLDDLVVEEVAATTQCRDMRMEVSKNGENATEQATVCKSGDGMWEII</sequence>
<evidence type="ECO:0000256" key="1">
    <source>
        <dbReference type="SAM" id="SignalP"/>
    </source>
</evidence>
<dbReference type="Proteomes" id="UP000219621">
    <property type="component" value="Unassembled WGS sequence"/>
</dbReference>
<dbReference type="Pfam" id="PF08239">
    <property type="entry name" value="SH3_3"/>
    <property type="match status" value="1"/>
</dbReference>
<feature type="signal peptide" evidence="1">
    <location>
        <begin position="1"/>
        <end position="21"/>
    </location>
</feature>
<proteinExistence type="predicted"/>
<evidence type="ECO:0000313" key="5">
    <source>
        <dbReference type="Proteomes" id="UP000219621"/>
    </source>
</evidence>
<organism evidence="4 5">
    <name type="scientific">Caenispirillum bisanense</name>
    <dbReference type="NCBI Taxonomy" id="414052"/>
    <lineage>
        <taxon>Bacteria</taxon>
        <taxon>Pseudomonadati</taxon>
        <taxon>Pseudomonadota</taxon>
        <taxon>Alphaproteobacteria</taxon>
        <taxon>Rhodospirillales</taxon>
        <taxon>Novispirillaceae</taxon>
        <taxon>Caenispirillum</taxon>
    </lineage>
</organism>
<name>A0A286GIZ1_9PROT</name>
<dbReference type="RefSeq" id="WP_176525134.1">
    <property type="nucleotide sequence ID" value="NZ_OCNJ01000004.1"/>
</dbReference>
<keyword evidence="5" id="KW-1185">Reference proteome</keyword>
<dbReference type="PROSITE" id="PS51257">
    <property type="entry name" value="PROKAR_LIPOPROTEIN"/>
    <property type="match status" value="1"/>
</dbReference>
<evidence type="ECO:0000259" key="2">
    <source>
        <dbReference type="Pfam" id="PF08239"/>
    </source>
</evidence>
<reference evidence="4 5" key="1">
    <citation type="submission" date="2017-09" db="EMBL/GenBank/DDBJ databases">
        <authorList>
            <person name="Ehlers B."/>
            <person name="Leendertz F.H."/>
        </authorList>
    </citation>
    <scope>NUCLEOTIDE SEQUENCE [LARGE SCALE GENOMIC DNA]</scope>
    <source>
        <strain evidence="4 5">USBA 140</strain>
    </source>
</reference>
<feature type="chain" id="PRO_5012538409" evidence="1">
    <location>
        <begin position="22"/>
        <end position="298"/>
    </location>
</feature>
<gene>
    <name evidence="4" type="ORF">SAMN05421508_104361</name>
</gene>